<evidence type="ECO:0000259" key="2">
    <source>
        <dbReference type="PROSITE" id="PS50878"/>
    </source>
</evidence>
<sequence>MDLLNQTSLKREEKLQLLTDGLPLSWRDVFAAAQPADPTKWIQVALSVEHNRQESKLRNLFKPKVCTLSQQERSASNCPFFCPICMKKRIKVKHWLNECPDYDPNYKTERSSKNTQPKQFIATVTESTTSNETNKVACLSTNNPPYKLIDFKICVNKHPLQAFMDTVDSPIASPLVCVPKKNGKIRICADFKRTLNPFIEDVKYPIPNIDNVLHSFFGKSIFSKIDLSSAYHQILLDEESQKLTVISTHKGLFKYKRLPFGIKSGATIFQRTMDNIFSGLKNVIIYLDDILIASSDVNEHISDIETVMNKLSDFNFSINKEKSLFFVDEINYLGHRINKNGIYPLEDKLDSIKKCPKPSNISELKSFLGMLSFYSKFVRNLSIQANPLFSLLKRSYNWNWKNEHDQAFEKCKNLISTKTCLTHYSQDLPLYVTCDASNYGIGGYISHIVNGIEKPITFVSRTLNDTEKKYSQIEKEGLSIFFTLNRLKQFLYGRKFIINTDHKPLLAIFGDKNNLPALVANRLHRWSLSISNFNFEIKYTKGTEIPLADFLSRFPNPEKGEKEEEMGEILLIENSILDYVLVSYKTQEDPTLRKLYKLVKYDKYDIESEVDIKPYNRIKNEITI</sequence>
<dbReference type="CDD" id="cd09274">
    <property type="entry name" value="RNase_HI_RT_Ty3"/>
    <property type="match status" value="1"/>
</dbReference>
<dbReference type="CDD" id="cd01647">
    <property type="entry name" value="RT_LTR"/>
    <property type="match status" value="1"/>
</dbReference>
<feature type="non-terminal residue" evidence="3">
    <location>
        <position position="624"/>
    </location>
</feature>
<dbReference type="PANTHER" id="PTHR37984:SF5">
    <property type="entry name" value="PROTEIN NYNRIN-LIKE"/>
    <property type="match status" value="1"/>
</dbReference>
<gene>
    <name evidence="3" type="ORF">LAZ67_14001759</name>
</gene>
<dbReference type="SUPFAM" id="SSF56672">
    <property type="entry name" value="DNA/RNA polymerases"/>
    <property type="match status" value="1"/>
</dbReference>
<evidence type="ECO:0000313" key="4">
    <source>
        <dbReference type="Proteomes" id="UP001235939"/>
    </source>
</evidence>
<keyword evidence="4" id="KW-1185">Reference proteome</keyword>
<protein>
    <submittedName>
        <fullName evidence="3">K02A2.6-like</fullName>
    </submittedName>
</protein>
<name>A0ABY6L691_9ARAC</name>
<dbReference type="Pfam" id="PF17919">
    <property type="entry name" value="RT_RNaseH_2"/>
    <property type="match status" value="1"/>
</dbReference>
<keyword evidence="1" id="KW-0511">Multifunctional enzyme</keyword>
<dbReference type="Gene3D" id="3.10.10.10">
    <property type="entry name" value="HIV Type 1 Reverse Transcriptase, subunit A, domain 1"/>
    <property type="match status" value="1"/>
</dbReference>
<dbReference type="Gene3D" id="3.30.70.270">
    <property type="match status" value="2"/>
</dbReference>
<organism evidence="3 4">
    <name type="scientific">Cordylochernes scorpioides</name>
    <dbReference type="NCBI Taxonomy" id="51811"/>
    <lineage>
        <taxon>Eukaryota</taxon>
        <taxon>Metazoa</taxon>
        <taxon>Ecdysozoa</taxon>
        <taxon>Arthropoda</taxon>
        <taxon>Chelicerata</taxon>
        <taxon>Arachnida</taxon>
        <taxon>Pseudoscorpiones</taxon>
        <taxon>Cheliferoidea</taxon>
        <taxon>Chernetidae</taxon>
        <taxon>Cordylochernes</taxon>
    </lineage>
</organism>
<evidence type="ECO:0000256" key="1">
    <source>
        <dbReference type="ARBA" id="ARBA00023268"/>
    </source>
</evidence>
<accession>A0ABY6L691</accession>
<dbReference type="EMBL" id="CP092876">
    <property type="protein sequence ID" value="UYV76686.1"/>
    <property type="molecule type" value="Genomic_DNA"/>
</dbReference>
<dbReference type="InterPro" id="IPR041577">
    <property type="entry name" value="RT_RNaseH_2"/>
</dbReference>
<dbReference type="InterPro" id="IPR043128">
    <property type="entry name" value="Rev_trsase/Diguanyl_cyclase"/>
</dbReference>
<dbReference type="PROSITE" id="PS50878">
    <property type="entry name" value="RT_POL"/>
    <property type="match status" value="1"/>
</dbReference>
<dbReference type="Proteomes" id="UP001235939">
    <property type="component" value="Chromosome 14"/>
</dbReference>
<dbReference type="InterPro" id="IPR050951">
    <property type="entry name" value="Retrovirus_Pol_polyprotein"/>
</dbReference>
<dbReference type="InterPro" id="IPR000477">
    <property type="entry name" value="RT_dom"/>
</dbReference>
<feature type="domain" description="Reverse transcriptase" evidence="2">
    <location>
        <begin position="159"/>
        <end position="337"/>
    </location>
</feature>
<dbReference type="InterPro" id="IPR043502">
    <property type="entry name" value="DNA/RNA_pol_sf"/>
</dbReference>
<reference evidence="3 4" key="1">
    <citation type="submission" date="2022-01" db="EMBL/GenBank/DDBJ databases">
        <title>A chromosomal length assembly of Cordylochernes scorpioides.</title>
        <authorList>
            <person name="Zeh D."/>
            <person name="Zeh J."/>
        </authorList>
    </citation>
    <scope>NUCLEOTIDE SEQUENCE [LARGE SCALE GENOMIC DNA]</scope>
    <source>
        <strain evidence="3">IN4F17</strain>
        <tissue evidence="3">Whole Body</tissue>
    </source>
</reference>
<evidence type="ECO:0000313" key="3">
    <source>
        <dbReference type="EMBL" id="UYV76686.1"/>
    </source>
</evidence>
<dbReference type="PANTHER" id="PTHR37984">
    <property type="entry name" value="PROTEIN CBG26694"/>
    <property type="match status" value="1"/>
</dbReference>
<dbReference type="Pfam" id="PF00078">
    <property type="entry name" value="RVT_1"/>
    <property type="match status" value="1"/>
</dbReference>
<proteinExistence type="predicted"/>